<proteinExistence type="predicted"/>
<dbReference type="KEGG" id="kre:GWK63_07100"/>
<dbReference type="Gene3D" id="3.90.550.20">
    <property type="match status" value="1"/>
</dbReference>
<dbReference type="SUPFAM" id="SSF53448">
    <property type="entry name" value="Nucleotide-diphospho-sugar transferases"/>
    <property type="match status" value="1"/>
</dbReference>
<dbReference type="Proteomes" id="UP000502533">
    <property type="component" value="Chromosome"/>
</dbReference>
<reference evidence="1 2" key="1">
    <citation type="submission" date="2020-03" db="EMBL/GenBank/DDBJ databases">
        <title>Isolation of cellulose-producing strains, genome characterization and application of the synthesized cellulose films as an economical and sustainable material for piezoelectric sensor construction.</title>
        <authorList>
            <person name="Mangayil R.K."/>
        </authorList>
    </citation>
    <scope>NUCLEOTIDE SEQUENCE [LARGE SCALE GENOMIC DNA]</scope>
    <source>
        <strain evidence="1 2">ENS 9a1a</strain>
    </source>
</reference>
<dbReference type="GO" id="GO:0006487">
    <property type="term" value="P:protein N-linked glycosylation"/>
    <property type="evidence" value="ECO:0007669"/>
    <property type="project" value="TreeGrafter"/>
</dbReference>
<gene>
    <name evidence="1" type="ORF">GWK63_07100</name>
</gene>
<dbReference type="InterPro" id="IPR007577">
    <property type="entry name" value="GlycoTrfase_DXD_sugar-bd_CS"/>
</dbReference>
<protein>
    <submittedName>
        <fullName evidence="1">Glycosyltransferase</fullName>
    </submittedName>
</protein>
<name>A0A858JLH6_9PROT</name>
<accession>A0A858JLH6</accession>
<dbReference type="GO" id="GO:0000009">
    <property type="term" value="F:alpha-1,6-mannosyltransferase activity"/>
    <property type="evidence" value="ECO:0007669"/>
    <property type="project" value="InterPro"/>
</dbReference>
<evidence type="ECO:0000313" key="2">
    <source>
        <dbReference type="Proteomes" id="UP000502533"/>
    </source>
</evidence>
<dbReference type="PANTHER" id="PTHR31834">
    <property type="entry name" value="INITIATION-SPECIFIC ALPHA-1,6-MANNOSYLTRANSFERASE"/>
    <property type="match status" value="1"/>
</dbReference>
<organism evidence="1 2">
    <name type="scientific">Komagataeibacter rhaeticus</name>
    <dbReference type="NCBI Taxonomy" id="215221"/>
    <lineage>
        <taxon>Bacteria</taxon>
        <taxon>Pseudomonadati</taxon>
        <taxon>Pseudomonadota</taxon>
        <taxon>Alphaproteobacteria</taxon>
        <taxon>Acetobacterales</taxon>
        <taxon>Acetobacteraceae</taxon>
        <taxon>Komagataeibacter</taxon>
    </lineage>
</organism>
<sequence>MIISHFFTFLCIDNGRIYQANICDFKENQARIASVTDIVHCGYAITPLAGQTGIAFTKGTLFMSALPDGSVTHVPHLLGWERFRVFDRYHPFQVPSLRASGEIPRIIHQTDSCSFVREQFKKNSNAIRAVNTDCDYIFYSEKDRHDFIYNHFGWEILNFYMKIHPAYGAARADLFRYLCIYKCGGIYLDMKSGTEKPFSNIIRDRDEILLSCWDSKKSDRFHGWGRGAEISHAKNGEFQQWFIISRPGNRLLEKVINQVLANIALYDESIHGVGRQAVFQTTGPYAFTRAILTNLNNAHYRIIDSEMEGIIYNNIKNYEKTSRYDMNRFSLTI</sequence>
<keyword evidence="1" id="KW-0808">Transferase</keyword>
<dbReference type="Pfam" id="PF04488">
    <property type="entry name" value="Gly_transf_sug"/>
    <property type="match status" value="1"/>
</dbReference>
<dbReference type="EMBL" id="CP050139">
    <property type="protein sequence ID" value="QIP36990.1"/>
    <property type="molecule type" value="Genomic_DNA"/>
</dbReference>
<dbReference type="PANTHER" id="PTHR31834:SF1">
    <property type="entry name" value="INITIATION-SPECIFIC ALPHA-1,6-MANNOSYLTRANSFERASE"/>
    <property type="match status" value="1"/>
</dbReference>
<dbReference type="RefSeq" id="WP_007398351.1">
    <property type="nucleotide sequence ID" value="NZ_CP061369.1"/>
</dbReference>
<evidence type="ECO:0000313" key="1">
    <source>
        <dbReference type="EMBL" id="QIP36990.1"/>
    </source>
</evidence>
<dbReference type="InterPro" id="IPR029044">
    <property type="entry name" value="Nucleotide-diphossugar_trans"/>
</dbReference>
<dbReference type="InterPro" id="IPR039367">
    <property type="entry name" value="Och1-like"/>
</dbReference>
<keyword evidence="2" id="KW-1185">Reference proteome</keyword>
<dbReference type="AlphaFoldDB" id="A0A858JLH6"/>